<evidence type="ECO:0000313" key="2">
    <source>
        <dbReference type="EMBL" id="GHD20544.1"/>
    </source>
</evidence>
<gene>
    <name evidence="2" type="ORF">GCM10007147_13040</name>
</gene>
<reference evidence="2 3" key="1">
    <citation type="journal article" date="2014" name="Int. J. Syst. Evol. Microbiol.">
        <title>Complete genome sequence of Corynebacterium casei LMG S-19264T (=DSM 44701T), isolated from a smear-ripened cheese.</title>
        <authorList>
            <consortium name="US DOE Joint Genome Institute (JGI-PGF)"/>
            <person name="Walter F."/>
            <person name="Albersmeier A."/>
            <person name="Kalinowski J."/>
            <person name="Ruckert C."/>
        </authorList>
    </citation>
    <scope>NUCLEOTIDE SEQUENCE [LARGE SCALE GENOMIC DNA]</scope>
    <source>
        <strain evidence="2 3">KCTC 19473</strain>
    </source>
</reference>
<sequence length="60" mass="6384">MVRVPLIVLLASLPLTATALIVAVVSGPTTPLVWTLWALWGITAIGGACVYLIARKRSRI</sequence>
<keyword evidence="3" id="KW-1185">Reference proteome</keyword>
<keyword evidence="1" id="KW-0812">Transmembrane</keyword>
<keyword evidence="1" id="KW-0472">Membrane</keyword>
<accession>A0A919CH55</accession>
<keyword evidence="1" id="KW-1133">Transmembrane helix</keyword>
<organism evidence="2 3">
    <name type="scientific">Nocardiopsis kunsanensis</name>
    <dbReference type="NCBI Taxonomy" id="141693"/>
    <lineage>
        <taxon>Bacteria</taxon>
        <taxon>Bacillati</taxon>
        <taxon>Actinomycetota</taxon>
        <taxon>Actinomycetes</taxon>
        <taxon>Streptosporangiales</taxon>
        <taxon>Nocardiopsidaceae</taxon>
        <taxon>Nocardiopsis</taxon>
    </lineage>
</organism>
<dbReference type="Proteomes" id="UP000654947">
    <property type="component" value="Unassembled WGS sequence"/>
</dbReference>
<comment type="caution">
    <text evidence="2">The sequence shown here is derived from an EMBL/GenBank/DDBJ whole genome shotgun (WGS) entry which is preliminary data.</text>
</comment>
<feature type="transmembrane region" description="Helical" evidence="1">
    <location>
        <begin position="33"/>
        <end position="54"/>
    </location>
</feature>
<protein>
    <submittedName>
        <fullName evidence="2">Uncharacterized protein</fullName>
    </submittedName>
</protein>
<dbReference type="AlphaFoldDB" id="A0A919CH55"/>
<proteinExistence type="predicted"/>
<dbReference type="EMBL" id="BMXL01000004">
    <property type="protein sequence ID" value="GHD20544.1"/>
    <property type="molecule type" value="Genomic_DNA"/>
</dbReference>
<evidence type="ECO:0000256" key="1">
    <source>
        <dbReference type="SAM" id="Phobius"/>
    </source>
</evidence>
<evidence type="ECO:0000313" key="3">
    <source>
        <dbReference type="Proteomes" id="UP000654947"/>
    </source>
</evidence>
<name>A0A919CH55_9ACTN</name>